<evidence type="ECO:0000313" key="2">
    <source>
        <dbReference type="EMBL" id="MFC3227631.1"/>
    </source>
</evidence>
<evidence type="ECO:0000256" key="1">
    <source>
        <dbReference type="SAM" id="MobiDB-lite"/>
    </source>
</evidence>
<evidence type="ECO:0000313" key="3">
    <source>
        <dbReference type="Proteomes" id="UP001595528"/>
    </source>
</evidence>
<proteinExistence type="predicted"/>
<feature type="region of interest" description="Disordered" evidence="1">
    <location>
        <begin position="1"/>
        <end position="32"/>
    </location>
</feature>
<comment type="caution">
    <text evidence="2">The sequence shown here is derived from an EMBL/GenBank/DDBJ whole genome shotgun (WGS) entry which is preliminary data.</text>
</comment>
<dbReference type="Proteomes" id="UP001595528">
    <property type="component" value="Unassembled WGS sequence"/>
</dbReference>
<dbReference type="EMBL" id="JBHRTR010000024">
    <property type="protein sequence ID" value="MFC3227631.1"/>
    <property type="molecule type" value="Genomic_DNA"/>
</dbReference>
<protein>
    <submittedName>
        <fullName evidence="2">Uncharacterized protein</fullName>
    </submittedName>
</protein>
<organism evidence="2 3">
    <name type="scientific">Marinibaculum pumilum</name>
    <dbReference type="NCBI Taxonomy" id="1766165"/>
    <lineage>
        <taxon>Bacteria</taxon>
        <taxon>Pseudomonadati</taxon>
        <taxon>Pseudomonadota</taxon>
        <taxon>Alphaproteobacteria</taxon>
        <taxon>Rhodospirillales</taxon>
        <taxon>Rhodospirillaceae</taxon>
        <taxon>Marinibaculum</taxon>
    </lineage>
</organism>
<accession>A0ABV7KZU3</accession>
<sequence>MERTEQDGGDGAASEISVDRTPIDRIPVGQLDDVGGGGFDFSGFINSLGEKMFG</sequence>
<gene>
    <name evidence="2" type="ORF">ACFOGJ_10335</name>
</gene>
<reference evidence="3" key="1">
    <citation type="journal article" date="2019" name="Int. J. Syst. Evol. Microbiol.">
        <title>The Global Catalogue of Microorganisms (GCM) 10K type strain sequencing project: providing services to taxonomists for standard genome sequencing and annotation.</title>
        <authorList>
            <consortium name="The Broad Institute Genomics Platform"/>
            <consortium name="The Broad Institute Genome Sequencing Center for Infectious Disease"/>
            <person name="Wu L."/>
            <person name="Ma J."/>
        </authorList>
    </citation>
    <scope>NUCLEOTIDE SEQUENCE [LARGE SCALE GENOMIC DNA]</scope>
    <source>
        <strain evidence="3">KCTC 42964</strain>
    </source>
</reference>
<dbReference type="RefSeq" id="WP_379899958.1">
    <property type="nucleotide sequence ID" value="NZ_JBHRTR010000024.1"/>
</dbReference>
<name>A0ABV7KZU3_9PROT</name>
<keyword evidence="3" id="KW-1185">Reference proteome</keyword>